<gene>
    <name evidence="3" type="ORF">DVK44_31355</name>
</gene>
<dbReference type="Proteomes" id="UP000253868">
    <property type="component" value="Chromosome"/>
</dbReference>
<feature type="transmembrane region" description="Helical" evidence="2">
    <location>
        <begin position="36"/>
        <end position="55"/>
    </location>
</feature>
<feature type="region of interest" description="Disordered" evidence="1">
    <location>
        <begin position="344"/>
        <end position="367"/>
    </location>
</feature>
<evidence type="ECO:0000313" key="4">
    <source>
        <dbReference type="Proteomes" id="UP000253868"/>
    </source>
</evidence>
<feature type="region of interest" description="Disordered" evidence="1">
    <location>
        <begin position="426"/>
        <end position="447"/>
    </location>
</feature>
<reference evidence="4" key="1">
    <citation type="submission" date="2018-07" db="EMBL/GenBank/DDBJ databases">
        <authorList>
            <person name="Zhao J."/>
        </authorList>
    </citation>
    <scope>NUCLEOTIDE SEQUENCE [LARGE SCALE GENOMIC DNA]</scope>
    <source>
        <strain evidence="4">GSSD-12</strain>
    </source>
</reference>
<protein>
    <submittedName>
        <fullName evidence="3">Uncharacterized protein</fullName>
    </submittedName>
</protein>
<accession>A0A345HXN5</accession>
<keyword evidence="2" id="KW-1133">Transmembrane helix</keyword>
<keyword evidence="4" id="KW-1185">Reference proteome</keyword>
<keyword evidence="2" id="KW-0472">Membrane</keyword>
<sequence>MSLLPVPLPGEAIPPGARDWRSADAERWRALAEPRWSHPVLPIAAMVVGFVLLVAFSPSSPEDVCTTSSPCDADWWGLAPWVVLLVTPYCLWRLPRLALPCLAVLVVITLTDAESDGVLTRPSAYPWFAAIGYAAATALHRLSVAARQRRCAREAAGEARFPVPEATRWRERPSFVATGVLLAVAAFGYWMASDEISTYENHAANGRQIAATVVRITGGEDDDAAELTVKSEEGVVHRVESWYPEDFPVGSAVDLVVDGDYVRLVAEPYDVEGWQVLVMAALAAAAVFLANGVTGRASSTRLHTEPQPVLKVLVRRDRKDFRTRVYAADDPAGERPVLSLFTVPAAEDGEEEPEDEKYEDAAEDERDEEAWERLALTAPREAVLYGSPHADGELVLVTAAAPGIALVETGATPVRPAVPKLQDALRAHLPGGPRGRGDARRARRNRYPRRTEEEIVAGMVTGPDPVSYAADTRSRLVGGFLLLAQAGGIWILLRDGFSWPSVLLIIALPFTLRDASLALNWRITADQQGVWVTGAWRTRRIPWDRLHRVRAEAEGIRIKVVGGSEHTLPGRRPAALRAEEELNVLRGRPELRPGRDAGPGEQGMPVGPVIVVVAVLWAVAVLLLF</sequence>
<dbReference type="RefSeq" id="WP_114664000.1">
    <property type="nucleotide sequence ID" value="NZ_CP031194.1"/>
</dbReference>
<feature type="transmembrane region" description="Helical" evidence="2">
    <location>
        <begin position="125"/>
        <end position="144"/>
    </location>
</feature>
<feature type="transmembrane region" description="Helical" evidence="2">
    <location>
        <begin position="273"/>
        <end position="293"/>
    </location>
</feature>
<feature type="transmembrane region" description="Helical" evidence="2">
    <location>
        <begin position="175"/>
        <end position="192"/>
    </location>
</feature>
<feature type="transmembrane region" description="Helical" evidence="2">
    <location>
        <begin position="476"/>
        <end position="493"/>
    </location>
</feature>
<evidence type="ECO:0000256" key="1">
    <source>
        <dbReference type="SAM" id="MobiDB-lite"/>
    </source>
</evidence>
<feature type="transmembrane region" description="Helical" evidence="2">
    <location>
        <begin position="97"/>
        <end position="113"/>
    </location>
</feature>
<feature type="transmembrane region" description="Helical" evidence="2">
    <location>
        <begin position="75"/>
        <end position="92"/>
    </location>
</feature>
<feature type="transmembrane region" description="Helical" evidence="2">
    <location>
        <begin position="606"/>
        <end position="624"/>
    </location>
</feature>
<dbReference type="OrthoDB" id="3824601at2"/>
<dbReference type="EMBL" id="CP031194">
    <property type="protein sequence ID" value="AXG81459.1"/>
    <property type="molecule type" value="Genomic_DNA"/>
</dbReference>
<evidence type="ECO:0000313" key="3">
    <source>
        <dbReference type="EMBL" id="AXG81459.1"/>
    </source>
</evidence>
<evidence type="ECO:0000256" key="2">
    <source>
        <dbReference type="SAM" id="Phobius"/>
    </source>
</evidence>
<dbReference type="AlphaFoldDB" id="A0A345HXN5"/>
<dbReference type="KEGG" id="spad:DVK44_31355"/>
<organism evidence="3 4">
    <name type="scientific">Streptomyces paludis</name>
    <dbReference type="NCBI Taxonomy" id="2282738"/>
    <lineage>
        <taxon>Bacteria</taxon>
        <taxon>Bacillati</taxon>
        <taxon>Actinomycetota</taxon>
        <taxon>Actinomycetes</taxon>
        <taxon>Kitasatosporales</taxon>
        <taxon>Streptomycetaceae</taxon>
        <taxon>Streptomyces</taxon>
    </lineage>
</organism>
<keyword evidence="2" id="KW-0812">Transmembrane</keyword>
<name>A0A345HXN5_9ACTN</name>
<feature type="compositionally biased region" description="Acidic residues" evidence="1">
    <location>
        <begin position="347"/>
        <end position="367"/>
    </location>
</feature>
<proteinExistence type="predicted"/>